<protein>
    <submittedName>
        <fullName evidence="1">DUF922 domain-containing protein</fullName>
    </submittedName>
</protein>
<evidence type="ECO:0000313" key="2">
    <source>
        <dbReference type="Proteomes" id="UP000658720"/>
    </source>
</evidence>
<dbReference type="PIRSF" id="PIRSF010521">
    <property type="entry name" value="DUF922_bac"/>
    <property type="match status" value="1"/>
</dbReference>
<dbReference type="Proteomes" id="UP000658720">
    <property type="component" value="Unassembled WGS sequence"/>
</dbReference>
<proteinExistence type="predicted"/>
<reference evidence="1 2" key="1">
    <citation type="submission" date="2020-10" db="EMBL/GenBank/DDBJ databases">
        <authorList>
            <person name="Castelo-Branco R."/>
            <person name="Eusebio N."/>
            <person name="Adriana R."/>
            <person name="Vieira A."/>
            <person name="Brugerolle De Fraissinette N."/>
            <person name="Rezende De Castro R."/>
            <person name="Schneider M.P."/>
            <person name="Vasconcelos V."/>
            <person name="Leao P.N."/>
        </authorList>
    </citation>
    <scope>NUCLEOTIDE SEQUENCE [LARGE SCALE GENOMIC DNA]</scope>
    <source>
        <strain evidence="1 2">LEGE 00031</strain>
    </source>
</reference>
<organism evidence="1 2">
    <name type="scientific">Synechocystis salina LEGE 00031</name>
    <dbReference type="NCBI Taxonomy" id="1828736"/>
    <lineage>
        <taxon>Bacteria</taxon>
        <taxon>Bacillati</taxon>
        <taxon>Cyanobacteriota</taxon>
        <taxon>Cyanophyceae</taxon>
        <taxon>Synechococcales</taxon>
        <taxon>Merismopediaceae</taxon>
        <taxon>Synechocystis</taxon>
    </lineage>
</organism>
<evidence type="ECO:0000313" key="1">
    <source>
        <dbReference type="EMBL" id="MBE9255423.1"/>
    </source>
</evidence>
<dbReference type="InterPro" id="IPR010321">
    <property type="entry name" value="DUF922"/>
</dbReference>
<sequence length="204" mass="24170">MDRLRKMYVKPALLGPLIIVLGLFGTARLKAEPIVEIEYKYYSIYPKTKWDLNDELNRRSPIIFQGKRYRGYTQWLVRWQYQWWSTAQQCQITTVTTNLDVTYTLPRIPTNHPTDPEARRVFNRYLAALFKHEENHKNSGLYAARSIKKALLNLGPFPNCKGLETKAESTAQQIVQRYRQRDLDYDRQTDHGRKEGIMIENFLR</sequence>
<dbReference type="Pfam" id="PF06037">
    <property type="entry name" value="DUF922"/>
    <property type="match status" value="1"/>
</dbReference>
<name>A0ABR9VX25_9SYNC</name>
<comment type="caution">
    <text evidence="1">The sequence shown here is derived from an EMBL/GenBank/DDBJ whole genome shotgun (WGS) entry which is preliminary data.</text>
</comment>
<gene>
    <name evidence="1" type="ORF">IQ217_16580</name>
</gene>
<accession>A0ABR9VX25</accession>
<dbReference type="EMBL" id="JADEVV010000062">
    <property type="protein sequence ID" value="MBE9255423.1"/>
    <property type="molecule type" value="Genomic_DNA"/>
</dbReference>
<keyword evidence="2" id="KW-1185">Reference proteome</keyword>